<dbReference type="PANTHER" id="PTHR33745:SF8">
    <property type="entry name" value="BLUE-LIGHT PHOTORECEPTOR"/>
    <property type="match status" value="1"/>
</dbReference>
<dbReference type="InterPro" id="IPR036513">
    <property type="entry name" value="STAS_dom_sf"/>
</dbReference>
<dbReference type="Pfam" id="PF08448">
    <property type="entry name" value="PAS_4"/>
    <property type="match status" value="1"/>
</dbReference>
<evidence type="ECO:0000259" key="1">
    <source>
        <dbReference type="PROSITE" id="PS50801"/>
    </source>
</evidence>
<dbReference type="Gene3D" id="3.30.750.24">
    <property type="entry name" value="STAS domain"/>
    <property type="match status" value="1"/>
</dbReference>
<dbReference type="SUPFAM" id="SSF55785">
    <property type="entry name" value="PYP-like sensor domain (PAS domain)"/>
    <property type="match status" value="1"/>
</dbReference>
<dbReference type="SMART" id="SM00091">
    <property type="entry name" value="PAS"/>
    <property type="match status" value="1"/>
</dbReference>
<dbReference type="PANTHER" id="PTHR33745">
    <property type="entry name" value="RSBT ANTAGONIST PROTEIN RSBS-RELATED"/>
    <property type="match status" value="1"/>
</dbReference>
<dbReference type="CDD" id="cd07041">
    <property type="entry name" value="STAS_RsbR_RsbS_like"/>
    <property type="match status" value="1"/>
</dbReference>
<dbReference type="Pfam" id="PF01740">
    <property type="entry name" value="STAS"/>
    <property type="match status" value="1"/>
</dbReference>
<dbReference type="EMBL" id="JBHLUU010000107">
    <property type="protein sequence ID" value="MFC0476601.1"/>
    <property type="molecule type" value="Genomic_DNA"/>
</dbReference>
<evidence type="ECO:0000313" key="2">
    <source>
        <dbReference type="EMBL" id="MFC0476601.1"/>
    </source>
</evidence>
<organism evidence="2 3">
    <name type="scientific">Robertmurraya beringensis</name>
    <dbReference type="NCBI Taxonomy" id="641660"/>
    <lineage>
        <taxon>Bacteria</taxon>
        <taxon>Bacillati</taxon>
        <taxon>Bacillota</taxon>
        <taxon>Bacilli</taxon>
        <taxon>Bacillales</taxon>
        <taxon>Bacillaceae</taxon>
        <taxon>Robertmurraya</taxon>
    </lineage>
</organism>
<dbReference type="Gene3D" id="3.30.450.20">
    <property type="entry name" value="PAS domain"/>
    <property type="match status" value="1"/>
</dbReference>
<dbReference type="RefSeq" id="WP_377058536.1">
    <property type="nucleotide sequence ID" value="NZ_JBHLUU010000107.1"/>
</dbReference>
<dbReference type="InterPro" id="IPR051932">
    <property type="entry name" value="Bact_StressResp_Reg"/>
</dbReference>
<dbReference type="CDD" id="cd00130">
    <property type="entry name" value="PAS"/>
    <property type="match status" value="1"/>
</dbReference>
<dbReference type="InterPro" id="IPR013656">
    <property type="entry name" value="PAS_4"/>
</dbReference>
<feature type="domain" description="STAS" evidence="1">
    <location>
        <begin position="145"/>
        <end position="246"/>
    </location>
</feature>
<dbReference type="PROSITE" id="PS50801">
    <property type="entry name" value="STAS"/>
    <property type="match status" value="1"/>
</dbReference>
<dbReference type="NCBIfam" id="TIGR00229">
    <property type="entry name" value="sensory_box"/>
    <property type="match status" value="1"/>
</dbReference>
<dbReference type="InterPro" id="IPR002645">
    <property type="entry name" value="STAS_dom"/>
</dbReference>
<dbReference type="Proteomes" id="UP001589738">
    <property type="component" value="Unassembled WGS sequence"/>
</dbReference>
<accession>A0ABV6KTD9</accession>
<reference evidence="2 3" key="1">
    <citation type="submission" date="2024-09" db="EMBL/GenBank/DDBJ databases">
        <authorList>
            <person name="Sun Q."/>
            <person name="Mori K."/>
        </authorList>
    </citation>
    <scope>NUCLEOTIDE SEQUENCE [LARGE SCALE GENOMIC DNA]</scope>
    <source>
        <strain evidence="2 3">CGMCC 1.9126</strain>
    </source>
</reference>
<evidence type="ECO:0000313" key="3">
    <source>
        <dbReference type="Proteomes" id="UP001589738"/>
    </source>
</evidence>
<dbReference type="SUPFAM" id="SSF52091">
    <property type="entry name" value="SpoIIaa-like"/>
    <property type="match status" value="1"/>
</dbReference>
<comment type="caution">
    <text evidence="2">The sequence shown here is derived from an EMBL/GenBank/DDBJ whole genome shotgun (WGS) entry which is preliminary data.</text>
</comment>
<sequence length="249" mass="28109">MSDLSNVNYSQIVEYSLDPIIIHTNLKIIYINQAAAAFFRTTIEEAIGLSPLDIFQEFSKAAIEKRIQSAYEQPMPVIEETVFRMDGTTVDIDLYCHPAPIGNQRAIQFIVWDITERKENENQQKEMQKQINELSLTLVPFTNEISVLPLVGSINEERARQLLDTIPMKVQKQKVECLIFDFSGIFSLDNLVADTLFNIVHVMSLLGVRSVITGLRPQLAKLSVDQGLNLSSTHSFATVKDAIGYFQGR</sequence>
<dbReference type="InterPro" id="IPR000014">
    <property type="entry name" value="PAS"/>
</dbReference>
<protein>
    <submittedName>
        <fullName evidence="2">PAS domain S-box protein</fullName>
    </submittedName>
</protein>
<keyword evidence="3" id="KW-1185">Reference proteome</keyword>
<proteinExistence type="predicted"/>
<gene>
    <name evidence="2" type="ORF">ACFFHF_15440</name>
</gene>
<name>A0ABV6KTD9_9BACI</name>
<dbReference type="InterPro" id="IPR035965">
    <property type="entry name" value="PAS-like_dom_sf"/>
</dbReference>